<evidence type="ECO:0000313" key="1">
    <source>
        <dbReference type="EMBL" id="CCA18832.1"/>
    </source>
</evidence>
<organism evidence="1">
    <name type="scientific">Albugo laibachii Nc14</name>
    <dbReference type="NCBI Taxonomy" id="890382"/>
    <lineage>
        <taxon>Eukaryota</taxon>
        <taxon>Sar</taxon>
        <taxon>Stramenopiles</taxon>
        <taxon>Oomycota</taxon>
        <taxon>Peronosporomycetes</taxon>
        <taxon>Albuginales</taxon>
        <taxon>Albuginaceae</taxon>
        <taxon>Albugo</taxon>
    </lineage>
</organism>
<accession>F0WCB7</accession>
<dbReference type="HOGENOM" id="CLU_1181973_0_0_1"/>
<name>F0WCB7_9STRA</name>
<dbReference type="AlphaFoldDB" id="F0WCB7"/>
<reference evidence="1" key="2">
    <citation type="submission" date="2011-02" db="EMBL/GenBank/DDBJ databases">
        <authorList>
            <person name="MacLean D."/>
        </authorList>
    </citation>
    <scope>NUCLEOTIDE SEQUENCE</scope>
</reference>
<gene>
    <name evidence="1" type="primary">AlNc14C57G4301</name>
    <name evidence="1" type="ORF">ALNC14_049750</name>
</gene>
<protein>
    <submittedName>
        <fullName evidence="1">AlNc14C57G4301 protein</fullName>
    </submittedName>
</protein>
<dbReference type="EMBL" id="FR824102">
    <property type="protein sequence ID" value="CCA18832.1"/>
    <property type="molecule type" value="Genomic_DNA"/>
</dbReference>
<sequence>MFTSIFELDEEGSVVEEVEEVVVKRVPAVEVVEEAELELKRVALVAVEVEVVEVKRVALVAVEAEKVEVEEVTEKGSVVEEFERVFIEEEAEDLASVSVEAEDVESVSVEAEDVASVSVEAKDLKSGSVKERDENGSVVAIDAPPMKEGENGSVVASYWQKLECRVPISYGLPVKVRKNHGILSNNSGLAKKKGNITDTDSNKSEYDGIILSQLAYYGRGFAHIYHRNRRYRLVS</sequence>
<proteinExistence type="predicted"/>
<reference evidence="1" key="1">
    <citation type="journal article" date="2011" name="PLoS Biol.">
        <title>Gene gain and loss during evolution of obligate parasitism in the white rust pathogen of Arabidopsis thaliana.</title>
        <authorList>
            <person name="Kemen E."/>
            <person name="Gardiner A."/>
            <person name="Schultz-Larsen T."/>
            <person name="Kemen A.C."/>
            <person name="Balmuth A.L."/>
            <person name="Robert-Seilaniantz A."/>
            <person name="Bailey K."/>
            <person name="Holub E."/>
            <person name="Studholme D.J."/>
            <person name="Maclean D."/>
            <person name="Jones J.D."/>
        </authorList>
    </citation>
    <scope>NUCLEOTIDE SEQUENCE</scope>
</reference>